<reference evidence="1" key="1">
    <citation type="submission" date="2023-08" db="EMBL/GenBank/DDBJ databases">
        <title>Pelteobagrus vachellii genome.</title>
        <authorList>
            <person name="Liu H."/>
        </authorList>
    </citation>
    <scope>NUCLEOTIDE SEQUENCE</scope>
    <source>
        <strain evidence="1">PRFRI_2022a</strain>
        <tissue evidence="1">Muscle</tissue>
    </source>
</reference>
<organism evidence="1 2">
    <name type="scientific">Tachysurus vachellii</name>
    <name type="common">Darkbarbel catfish</name>
    <name type="synonym">Pelteobagrus vachellii</name>
    <dbReference type="NCBI Taxonomy" id="175792"/>
    <lineage>
        <taxon>Eukaryota</taxon>
        <taxon>Metazoa</taxon>
        <taxon>Chordata</taxon>
        <taxon>Craniata</taxon>
        <taxon>Vertebrata</taxon>
        <taxon>Euteleostomi</taxon>
        <taxon>Actinopterygii</taxon>
        <taxon>Neopterygii</taxon>
        <taxon>Teleostei</taxon>
        <taxon>Ostariophysi</taxon>
        <taxon>Siluriformes</taxon>
        <taxon>Bagridae</taxon>
        <taxon>Tachysurus</taxon>
    </lineage>
</organism>
<keyword evidence="2" id="KW-1185">Reference proteome</keyword>
<name>A0AA88SPC8_TACVA</name>
<gene>
    <name evidence="1" type="ORF">Q7C36_011035</name>
</gene>
<proteinExistence type="predicted"/>
<accession>A0AA88SPC8</accession>
<protein>
    <submittedName>
        <fullName evidence="1">Uncharacterized protein</fullName>
    </submittedName>
</protein>
<evidence type="ECO:0000313" key="1">
    <source>
        <dbReference type="EMBL" id="KAK2846181.1"/>
    </source>
</evidence>
<dbReference type="Proteomes" id="UP001187315">
    <property type="component" value="Unassembled WGS sequence"/>
</dbReference>
<evidence type="ECO:0000313" key="2">
    <source>
        <dbReference type="Proteomes" id="UP001187315"/>
    </source>
</evidence>
<sequence>MQISGGHGDGGGNLSTRSMERNDSAVTCHLVNVSSNAEQAVKPPSHCTRQTTADKPEVIHFLWRVARSLRYCGDSVVTSGGVNAPYLSHTDRTAHVCEDCPYAMSLSHNTKRQISHLGLTLNRFPARRRRSRSPQ</sequence>
<dbReference type="AlphaFoldDB" id="A0AA88SPC8"/>
<comment type="caution">
    <text evidence="1">The sequence shown here is derived from an EMBL/GenBank/DDBJ whole genome shotgun (WGS) entry which is preliminary data.</text>
</comment>
<dbReference type="EMBL" id="JAVHJS010000010">
    <property type="protein sequence ID" value="KAK2846181.1"/>
    <property type="molecule type" value="Genomic_DNA"/>
</dbReference>